<evidence type="ECO:0000313" key="3">
    <source>
        <dbReference type="WBParaSite" id="SVE_1872600.1"/>
    </source>
</evidence>
<name>A0A0K0G1Y3_STRVS</name>
<protein>
    <submittedName>
        <fullName evidence="3">ULP_PROTEASE domain-containing protein</fullName>
    </submittedName>
</protein>
<dbReference type="STRING" id="75913.A0A0K0G1Y3"/>
<feature type="region of interest" description="Disordered" evidence="1">
    <location>
        <begin position="1103"/>
        <end position="1124"/>
    </location>
</feature>
<feature type="compositionally biased region" description="Polar residues" evidence="1">
    <location>
        <begin position="1018"/>
        <end position="1040"/>
    </location>
</feature>
<feature type="region of interest" description="Disordered" evidence="1">
    <location>
        <begin position="1386"/>
        <end position="1445"/>
    </location>
</feature>
<feature type="compositionally biased region" description="Polar residues" evidence="1">
    <location>
        <begin position="812"/>
        <end position="828"/>
    </location>
</feature>
<sequence length="2018" mass="222951">MLNKKFVLNNYIHTRNNAMGYLIECIDRMAYFDFAYKEELNFDDSFDKMSSKSKYEKVVGIYKRTPDRSKGFILGAKYILHFAKTFENLNIADFRAMILKSRAQYRAIPSKSEEDKKFLLFLYIELINHSKVMTICDFFKQIWSTDELSDYVPYFIYFGRIFAEECDYVNLKVLVDNAKVGLQGTFSGVKELNDFEDLVLKNAHLIPHKVDPPSRNTIFMFKSYEDASYEEVLISRFKKMAVPPIVVTVSNYCHSAEKNIKEEGSPLKCVSNVVTEENKENDSVMEFVDEIEGYTSVNTTLKSSSPLKDDYKKKVGDASNLEAVSFCTNISNKLASAFSETLPPQEVSVNNTTVLDETIPPPNFVTPARVSLKRDRKELMLMEEKLSQEKEFSVFEDDNMTRTRVYVDQTGDDDVLDEDLVRSPLRKKKIGCLKSQIKPSYNISVVVEEDDVVMEDLPHQPAEIVVNKAQENSPVVCKEATTSFNLEKTTGRDKVDVSNVVNIDDRSNKGGVNSFEFRESYTIPTRAEEEVPSTVPQKNAPRPSLMMASTPCRGTEPLPMEECSFYHDLSVIKGDDDDKTITKVLGDESKCSLLSDNDGTLQNISAESGLNILSSSKSKDTKGLLHANTERFPLDYSDSQVCESYGSVDLFEAIGDADTPNSRVFNEDANEGEEDFLFSSTVDKTVINNERSLDDTIQPFDDGDMEAGDLGSQINIAMEDVDVSVKKIEEGCTSNVSLMDGTIIHHHELNKSNRNTTNEVGFCKEGSVVNENKETPTVEQVLNVSRDKGHVKEDISEPIDKDNKCSSPKDFNVQSLPQTSGNTSLSSSRLANELGANKVTTEQFMLESCNSHLNDSCGSVDIFQVIGEGDKTAPETSKIDVFRDNEAHSQRNELFLESSAFDKTIITNEHEVDKILPALSDNIEVRNLEKNEEIHVNDANVMGDLNVNRQSEGECTLDVSKSNSTVKYSELDRSDFTSKDGMDVCKEESNVAEHRETSKNRSILDVSQNKVLNEESLSKQLANSNPKNETFSNMSGTHILSPQKADSPIESTKVSDVKFILESSSSKINESCGSADIFQAIDDEERDASKIIDDDIYKDDGVHSQRGGNVLDSNNADKTTVTNESGISNTLPAISEDMEVCNIETNKKVHVDNISHMEDVNIYTEQFEGECASKASNLDTAIECAGQAKSNFMSGNEMEVCEGENFASEQQCSPKVESIFNVSENKGHHEDHYFGNLGGDVNRSSPIDNKATTGSFLDGSRNCLLSSQKSDIAVESTEVIIGNSLFVSSPSPVNESNVNVNRSQIHEVQNMSTEGIAREGITESNGISSNSVIDFGVIEEESLDDKDVVMEDINVLAKNSAGECTLEVSKLDGLVESSMLNRSIAKPTDEMEVCSEGDSNNRKQETSEVKSLFDVSNTEGHDGDLFSSSPIQDRNNSLFMNGDLEGQDLSNKSELHLLSSPKSSGTVEATNISTQNILFNNSIHHASESCANTSLLQSSGIQNNSGATNTDSDAPENNGVYCQENESVLKSSYSNKTASFVEDRNKVGDMGVTTEESQMNTDIEMEDGNVSYRKSEEVFTSETPQLHSIMCSSQLYDERSKSANENVSCEQRETSNPRSLFDSSISKGDDNELFSKDLGEDSFAEGKSFAIQVSSQCTEVQLLSSPRSGVILESSEVSTMNILFGSSTPGVNESLNQVNQEVIDGNTTECSVISLQRNENILDTSRRDKTISDNGHVLNKTIPTASENIEFFDLKTDKEGSHSDTDINNADISIKKIEEDVASEIRSISESLTTGDYSKLNRSIIKPEDEAEIHKEETFSIGQRDTSNAGSIFNISCNKENDESKPPEDGSSNIKYLLDKYGINLLSSPRSDNAMESPKVQNMSSLFDLSISHASDGSGNVNFSQTNENQMATNLFDGNISDSSGIFSQRAGAVLSSPPLNNITVDDKRSGSTEAVLTVDGSKDYADFEINKEEHSTRRDILSDFTNRSTLNVSKPVDGMDIGKEGNTSQETQGTPKF</sequence>
<feature type="compositionally biased region" description="Basic and acidic residues" evidence="1">
    <location>
        <begin position="786"/>
        <end position="804"/>
    </location>
</feature>
<organism evidence="2 3">
    <name type="scientific">Strongyloides venezuelensis</name>
    <name type="common">Threadworm</name>
    <dbReference type="NCBI Taxonomy" id="75913"/>
    <lineage>
        <taxon>Eukaryota</taxon>
        <taxon>Metazoa</taxon>
        <taxon>Ecdysozoa</taxon>
        <taxon>Nematoda</taxon>
        <taxon>Chromadorea</taxon>
        <taxon>Rhabditida</taxon>
        <taxon>Tylenchina</taxon>
        <taxon>Panagrolaimomorpha</taxon>
        <taxon>Strongyloidoidea</taxon>
        <taxon>Strongyloididae</taxon>
        <taxon>Strongyloides</taxon>
    </lineage>
</organism>
<feature type="compositionally biased region" description="Polar residues" evidence="1">
    <location>
        <begin position="1111"/>
        <end position="1124"/>
    </location>
</feature>
<dbReference type="Proteomes" id="UP000035680">
    <property type="component" value="Unassembled WGS sequence"/>
</dbReference>
<feature type="compositionally biased region" description="Basic and acidic residues" evidence="1">
    <location>
        <begin position="1399"/>
        <end position="1408"/>
    </location>
</feature>
<feature type="compositionally biased region" description="Polar residues" evidence="1">
    <location>
        <begin position="1616"/>
        <end position="1626"/>
    </location>
</feature>
<keyword evidence="2" id="KW-1185">Reference proteome</keyword>
<accession>A0A0K0G1Y3</accession>
<feature type="region of interest" description="Disordered" evidence="1">
    <location>
        <begin position="1993"/>
        <end position="2018"/>
    </location>
</feature>
<dbReference type="WBParaSite" id="SVE_1872600.1">
    <property type="protein sequence ID" value="SVE_1872600.1"/>
    <property type="gene ID" value="SVE_1872600"/>
</dbReference>
<feature type="region of interest" description="Disordered" evidence="1">
    <location>
        <begin position="1017"/>
        <end position="1047"/>
    </location>
</feature>
<feature type="compositionally biased region" description="Polar residues" evidence="1">
    <location>
        <begin position="1426"/>
        <end position="1439"/>
    </location>
</feature>
<feature type="compositionally biased region" description="Polar residues" evidence="1">
    <location>
        <begin position="2006"/>
        <end position="2018"/>
    </location>
</feature>
<evidence type="ECO:0000313" key="2">
    <source>
        <dbReference type="Proteomes" id="UP000035680"/>
    </source>
</evidence>
<feature type="region of interest" description="Disordered" evidence="1">
    <location>
        <begin position="1602"/>
        <end position="1626"/>
    </location>
</feature>
<reference evidence="3" key="2">
    <citation type="submission" date="2015-08" db="UniProtKB">
        <authorList>
            <consortium name="WormBaseParasite"/>
        </authorList>
    </citation>
    <scope>IDENTIFICATION</scope>
</reference>
<feature type="region of interest" description="Disordered" evidence="1">
    <location>
        <begin position="527"/>
        <end position="548"/>
    </location>
</feature>
<reference evidence="2" key="1">
    <citation type="submission" date="2014-07" db="EMBL/GenBank/DDBJ databases">
        <authorList>
            <person name="Martin A.A"/>
            <person name="De Silva N."/>
        </authorList>
    </citation>
    <scope>NUCLEOTIDE SEQUENCE</scope>
</reference>
<evidence type="ECO:0000256" key="1">
    <source>
        <dbReference type="SAM" id="MobiDB-lite"/>
    </source>
</evidence>
<proteinExistence type="predicted"/>
<feature type="region of interest" description="Disordered" evidence="1">
    <location>
        <begin position="786"/>
        <end position="828"/>
    </location>
</feature>